<dbReference type="Gene3D" id="3.30.420.10">
    <property type="entry name" value="Ribonuclease H-like superfamily/Ribonuclease H"/>
    <property type="match status" value="1"/>
</dbReference>
<keyword evidence="1" id="KW-0378">Hydrolase</keyword>
<dbReference type="AlphaFoldDB" id="A0A5B6WQW0"/>
<dbReference type="GO" id="GO:0008233">
    <property type="term" value="F:peptidase activity"/>
    <property type="evidence" value="ECO:0007669"/>
    <property type="project" value="UniProtKB-KW"/>
</dbReference>
<proteinExistence type="predicted"/>
<dbReference type="SUPFAM" id="SSF53098">
    <property type="entry name" value="Ribonuclease H-like"/>
    <property type="match status" value="1"/>
</dbReference>
<dbReference type="OrthoDB" id="5554229at2759"/>
<organism evidence="1 2">
    <name type="scientific">Gossypium australe</name>
    <dbReference type="NCBI Taxonomy" id="47621"/>
    <lineage>
        <taxon>Eukaryota</taxon>
        <taxon>Viridiplantae</taxon>
        <taxon>Streptophyta</taxon>
        <taxon>Embryophyta</taxon>
        <taxon>Tracheophyta</taxon>
        <taxon>Spermatophyta</taxon>
        <taxon>Magnoliopsida</taxon>
        <taxon>eudicotyledons</taxon>
        <taxon>Gunneridae</taxon>
        <taxon>Pentapetalae</taxon>
        <taxon>rosids</taxon>
        <taxon>malvids</taxon>
        <taxon>Malvales</taxon>
        <taxon>Malvaceae</taxon>
        <taxon>Malvoideae</taxon>
        <taxon>Gossypium</taxon>
    </lineage>
</organism>
<protein>
    <submittedName>
        <fullName evidence="1">Gag protease polyprotein</fullName>
    </submittedName>
</protein>
<dbReference type="InterPro" id="IPR036397">
    <property type="entry name" value="RNaseH_sf"/>
</dbReference>
<dbReference type="PANTHER" id="PTHR45835">
    <property type="entry name" value="YALI0A06105P"/>
    <property type="match status" value="1"/>
</dbReference>
<accession>A0A5B6WQW0</accession>
<keyword evidence="1" id="KW-0645">Protease</keyword>
<dbReference type="PANTHER" id="PTHR45835:SF99">
    <property type="entry name" value="CHROMO DOMAIN-CONTAINING PROTEIN-RELATED"/>
    <property type="match status" value="1"/>
</dbReference>
<sequence length="161" mass="18361">MDFVSRLPLSTLKKNSVLVIVDRLTKSAHFVVSAYMASLHPSRSKVYFELQESLGTKLWFSTTFHLQTDGQSERVIQVLEDMLRSCVIDFRLSSPTTIATTPVLVCLLLRLYMGEYADPQSVRWSLRKENLVARFGSRSRGKSFGHSQPFTSYSKFPKGLY</sequence>
<evidence type="ECO:0000313" key="2">
    <source>
        <dbReference type="Proteomes" id="UP000325315"/>
    </source>
</evidence>
<dbReference type="GO" id="GO:0003676">
    <property type="term" value="F:nucleic acid binding"/>
    <property type="evidence" value="ECO:0007669"/>
    <property type="project" value="InterPro"/>
</dbReference>
<name>A0A5B6WQW0_9ROSI</name>
<dbReference type="GO" id="GO:0006508">
    <property type="term" value="P:proteolysis"/>
    <property type="evidence" value="ECO:0007669"/>
    <property type="project" value="UniProtKB-KW"/>
</dbReference>
<dbReference type="EMBL" id="SMMG02000002">
    <property type="protein sequence ID" value="KAA3483335.1"/>
    <property type="molecule type" value="Genomic_DNA"/>
</dbReference>
<evidence type="ECO:0000313" key="1">
    <source>
        <dbReference type="EMBL" id="KAA3483335.1"/>
    </source>
</evidence>
<dbReference type="InterPro" id="IPR012337">
    <property type="entry name" value="RNaseH-like_sf"/>
</dbReference>
<reference evidence="2" key="1">
    <citation type="journal article" date="2019" name="Plant Biotechnol. J.">
        <title>Genome sequencing of the Australian wild diploid species Gossypium australe highlights disease resistance and delayed gland morphogenesis.</title>
        <authorList>
            <person name="Cai Y."/>
            <person name="Cai X."/>
            <person name="Wang Q."/>
            <person name="Wang P."/>
            <person name="Zhang Y."/>
            <person name="Cai C."/>
            <person name="Xu Y."/>
            <person name="Wang K."/>
            <person name="Zhou Z."/>
            <person name="Wang C."/>
            <person name="Geng S."/>
            <person name="Li B."/>
            <person name="Dong Q."/>
            <person name="Hou Y."/>
            <person name="Wang H."/>
            <person name="Ai P."/>
            <person name="Liu Z."/>
            <person name="Yi F."/>
            <person name="Sun M."/>
            <person name="An G."/>
            <person name="Cheng J."/>
            <person name="Zhang Y."/>
            <person name="Shi Q."/>
            <person name="Xie Y."/>
            <person name="Shi X."/>
            <person name="Chang Y."/>
            <person name="Huang F."/>
            <person name="Chen Y."/>
            <person name="Hong S."/>
            <person name="Mi L."/>
            <person name="Sun Q."/>
            <person name="Zhang L."/>
            <person name="Zhou B."/>
            <person name="Peng R."/>
            <person name="Zhang X."/>
            <person name="Liu F."/>
        </authorList>
    </citation>
    <scope>NUCLEOTIDE SEQUENCE [LARGE SCALE GENOMIC DNA]</scope>
    <source>
        <strain evidence="2">cv. PA1801</strain>
    </source>
</reference>
<keyword evidence="2" id="KW-1185">Reference proteome</keyword>
<gene>
    <name evidence="1" type="ORF">EPI10_005516</name>
</gene>
<dbReference type="Proteomes" id="UP000325315">
    <property type="component" value="Unassembled WGS sequence"/>
</dbReference>
<comment type="caution">
    <text evidence="1">The sequence shown here is derived from an EMBL/GenBank/DDBJ whole genome shotgun (WGS) entry which is preliminary data.</text>
</comment>